<gene>
    <name evidence="8" type="ORF">TEU_06380</name>
</gene>
<organism evidence="8 9">
    <name type="scientific">Thermococcus eurythermalis</name>
    <dbReference type="NCBI Taxonomy" id="1505907"/>
    <lineage>
        <taxon>Archaea</taxon>
        <taxon>Methanobacteriati</taxon>
        <taxon>Methanobacteriota</taxon>
        <taxon>Thermococci</taxon>
        <taxon>Thermococcales</taxon>
        <taxon>Thermococcaceae</taxon>
        <taxon>Thermococcus</taxon>
    </lineage>
</organism>
<dbReference type="STRING" id="1505907.TEU_06380"/>
<dbReference type="HOGENOM" id="CLU_063025_1_0_2"/>
<keyword evidence="3 6" id="KW-0812">Transmembrane</keyword>
<feature type="transmembrane region" description="Helical" evidence="6">
    <location>
        <begin position="34"/>
        <end position="56"/>
    </location>
</feature>
<keyword evidence="9" id="KW-1185">Reference proteome</keyword>
<dbReference type="InterPro" id="IPR004680">
    <property type="entry name" value="Cit_transptr-like_dom"/>
</dbReference>
<evidence type="ECO:0000256" key="4">
    <source>
        <dbReference type="ARBA" id="ARBA00022989"/>
    </source>
</evidence>
<dbReference type="Proteomes" id="UP000029980">
    <property type="component" value="Chromosome"/>
</dbReference>
<feature type="transmembrane region" description="Helical" evidence="6">
    <location>
        <begin position="187"/>
        <end position="207"/>
    </location>
</feature>
<keyword evidence="2" id="KW-0813">Transport</keyword>
<dbReference type="GO" id="GO:0055085">
    <property type="term" value="P:transmembrane transport"/>
    <property type="evidence" value="ECO:0007669"/>
    <property type="project" value="InterPro"/>
</dbReference>
<dbReference type="InterPro" id="IPR051475">
    <property type="entry name" value="Diverse_Ion_Transporter"/>
</dbReference>
<feature type="transmembrane region" description="Helical" evidence="6">
    <location>
        <begin position="269"/>
        <end position="293"/>
    </location>
</feature>
<comment type="subcellular location">
    <subcellularLocation>
        <location evidence="1">Membrane</location>
        <topology evidence="1">Multi-pass membrane protein</topology>
    </subcellularLocation>
</comment>
<evidence type="ECO:0000256" key="1">
    <source>
        <dbReference type="ARBA" id="ARBA00004141"/>
    </source>
</evidence>
<feature type="transmembrane region" description="Helical" evidence="6">
    <location>
        <begin position="305"/>
        <end position="327"/>
    </location>
</feature>
<dbReference type="GO" id="GO:0016020">
    <property type="term" value="C:membrane"/>
    <property type="evidence" value="ECO:0007669"/>
    <property type="project" value="UniProtKB-SubCell"/>
</dbReference>
<evidence type="ECO:0000256" key="5">
    <source>
        <dbReference type="ARBA" id="ARBA00023136"/>
    </source>
</evidence>
<keyword evidence="5 6" id="KW-0472">Membrane</keyword>
<dbReference type="OrthoDB" id="86089at2157"/>
<dbReference type="AlphaFoldDB" id="A0A097QU49"/>
<evidence type="ECO:0000256" key="2">
    <source>
        <dbReference type="ARBA" id="ARBA00022448"/>
    </source>
</evidence>
<feature type="transmembrane region" description="Helical" evidence="6">
    <location>
        <begin position="239"/>
        <end position="257"/>
    </location>
</feature>
<evidence type="ECO:0000259" key="7">
    <source>
        <dbReference type="Pfam" id="PF03600"/>
    </source>
</evidence>
<dbReference type="KEGG" id="teu:TEU_06380"/>
<name>A0A097QU49_9EURY</name>
<protein>
    <submittedName>
        <fullName evidence="8">Carboxylate transporter</fullName>
    </submittedName>
</protein>
<dbReference type="PANTHER" id="PTHR43568">
    <property type="entry name" value="P PROTEIN"/>
    <property type="match status" value="1"/>
</dbReference>
<keyword evidence="4 6" id="KW-1133">Transmembrane helix</keyword>
<feature type="transmembrane region" description="Helical" evidence="6">
    <location>
        <begin position="156"/>
        <end position="175"/>
    </location>
</feature>
<evidence type="ECO:0000256" key="3">
    <source>
        <dbReference type="ARBA" id="ARBA00022692"/>
    </source>
</evidence>
<dbReference type="PANTHER" id="PTHR43568:SF1">
    <property type="entry name" value="P PROTEIN"/>
    <property type="match status" value="1"/>
</dbReference>
<dbReference type="EMBL" id="CP008887">
    <property type="protein sequence ID" value="AIU69979.1"/>
    <property type="molecule type" value="Genomic_DNA"/>
</dbReference>
<evidence type="ECO:0000313" key="9">
    <source>
        <dbReference type="Proteomes" id="UP000029980"/>
    </source>
</evidence>
<evidence type="ECO:0000256" key="6">
    <source>
        <dbReference type="SAM" id="Phobius"/>
    </source>
</evidence>
<dbReference type="Pfam" id="PF03600">
    <property type="entry name" value="CitMHS"/>
    <property type="match status" value="1"/>
</dbReference>
<evidence type="ECO:0000313" key="8">
    <source>
        <dbReference type="EMBL" id="AIU69979.1"/>
    </source>
</evidence>
<sequence length="353" mass="38776">MRREWFLTALLILYPALAVVDPGLPRRTPELIDWESLSVITALIMASKGLELSGIFSRLAPHLIRAANHSERRLMVLFILVISLSSAVIMNDTAMLVFIPLVVATSKIARVDTARAVTLSAIAANVGSALTPIGNPQNIIIWHSYGLGFMEFVRSMFPFVSLWLVILLAFSITIKNRKLSVEWIPPVALRKTLLVVSLVSLVADILLTEIGKAPLAFIFTLFAFLLLGREVLKGFDWALVLTFAFIFIDFNELAFLLRNADLKFPTGGVGLFFVSAVLSQLFSNVPATVLLLASKPEWLPLSLGVNVGGSGIVVGSMANLIALRIAWVSVRDFHRYSIPYFLVALLVSALFLL</sequence>
<feature type="domain" description="Citrate transporter-like" evidence="7">
    <location>
        <begin position="9"/>
        <end position="293"/>
    </location>
</feature>
<accession>A0A097QU49</accession>
<proteinExistence type="predicted"/>
<feature type="transmembrane region" description="Helical" evidence="6">
    <location>
        <begin position="333"/>
        <end position="352"/>
    </location>
</feature>
<reference evidence="8 9" key="1">
    <citation type="journal article" date="2015" name="Int. J. Syst. Evol. Microbiol.">
        <title>Thermococcus eurythermalis sp. nov., a conditional piezophilic hyperthermophilic archaeon with a wide temperature range isolated from an oil-immersed chimney in the Guaymas Basin.</title>
        <authorList>
            <person name="Zhao W."/>
            <person name="Zeng X."/>
            <person name="Xiao X."/>
        </authorList>
    </citation>
    <scope>NUCLEOTIDE SEQUENCE [LARGE SCALE GENOMIC DNA]</scope>
    <source>
        <strain evidence="8 9">A501</strain>
    </source>
</reference>
<feature type="transmembrane region" description="Helical" evidence="6">
    <location>
        <begin position="77"/>
        <end position="103"/>
    </location>
</feature>